<keyword evidence="3" id="KW-1185">Reference proteome</keyword>
<sequence>MISAGAGRRSPQVAQRRQKEISRRKFQTRRATLSHGQQRDRRARRGVRREVLERPRCLTINLRRFRDAAASGAANEEMKK</sequence>
<evidence type="ECO:0000256" key="1">
    <source>
        <dbReference type="SAM" id="MobiDB-lite"/>
    </source>
</evidence>
<protein>
    <submittedName>
        <fullName evidence="2">Uncharacterized protein</fullName>
    </submittedName>
</protein>
<dbReference type="Proteomes" id="UP000299102">
    <property type="component" value="Unassembled WGS sequence"/>
</dbReference>
<gene>
    <name evidence="2" type="ORF">EVAR_74080_1</name>
</gene>
<dbReference type="EMBL" id="BGZK01004825">
    <property type="protein sequence ID" value="GBP11109.1"/>
    <property type="molecule type" value="Genomic_DNA"/>
</dbReference>
<comment type="caution">
    <text evidence="2">The sequence shown here is derived from an EMBL/GenBank/DDBJ whole genome shotgun (WGS) entry which is preliminary data.</text>
</comment>
<name>A0A4C1T9A2_EUMVA</name>
<dbReference type="AlphaFoldDB" id="A0A4C1T9A2"/>
<evidence type="ECO:0000313" key="2">
    <source>
        <dbReference type="EMBL" id="GBP11109.1"/>
    </source>
</evidence>
<feature type="region of interest" description="Disordered" evidence="1">
    <location>
        <begin position="1"/>
        <end position="49"/>
    </location>
</feature>
<reference evidence="2 3" key="1">
    <citation type="journal article" date="2019" name="Commun. Biol.">
        <title>The bagworm genome reveals a unique fibroin gene that provides high tensile strength.</title>
        <authorList>
            <person name="Kono N."/>
            <person name="Nakamura H."/>
            <person name="Ohtoshi R."/>
            <person name="Tomita M."/>
            <person name="Numata K."/>
            <person name="Arakawa K."/>
        </authorList>
    </citation>
    <scope>NUCLEOTIDE SEQUENCE [LARGE SCALE GENOMIC DNA]</scope>
</reference>
<proteinExistence type="predicted"/>
<evidence type="ECO:0000313" key="3">
    <source>
        <dbReference type="Proteomes" id="UP000299102"/>
    </source>
</evidence>
<organism evidence="2 3">
    <name type="scientific">Eumeta variegata</name>
    <name type="common">Bagworm moth</name>
    <name type="synonym">Eumeta japonica</name>
    <dbReference type="NCBI Taxonomy" id="151549"/>
    <lineage>
        <taxon>Eukaryota</taxon>
        <taxon>Metazoa</taxon>
        <taxon>Ecdysozoa</taxon>
        <taxon>Arthropoda</taxon>
        <taxon>Hexapoda</taxon>
        <taxon>Insecta</taxon>
        <taxon>Pterygota</taxon>
        <taxon>Neoptera</taxon>
        <taxon>Endopterygota</taxon>
        <taxon>Lepidoptera</taxon>
        <taxon>Glossata</taxon>
        <taxon>Ditrysia</taxon>
        <taxon>Tineoidea</taxon>
        <taxon>Psychidae</taxon>
        <taxon>Oiketicinae</taxon>
        <taxon>Eumeta</taxon>
    </lineage>
</organism>
<accession>A0A4C1T9A2</accession>